<accession>A0A1L9SDA7</accession>
<proteinExistence type="predicted"/>
<dbReference type="Proteomes" id="UP000184188">
    <property type="component" value="Unassembled WGS sequence"/>
</dbReference>
<organism evidence="2 3">
    <name type="scientific">Penicilliopsis zonata CBS 506.65</name>
    <dbReference type="NCBI Taxonomy" id="1073090"/>
    <lineage>
        <taxon>Eukaryota</taxon>
        <taxon>Fungi</taxon>
        <taxon>Dikarya</taxon>
        <taxon>Ascomycota</taxon>
        <taxon>Pezizomycotina</taxon>
        <taxon>Eurotiomycetes</taxon>
        <taxon>Eurotiomycetidae</taxon>
        <taxon>Eurotiales</taxon>
        <taxon>Aspergillaceae</taxon>
        <taxon>Penicilliopsis</taxon>
    </lineage>
</organism>
<name>A0A1L9SDA7_9EURO</name>
<protein>
    <submittedName>
        <fullName evidence="2">Uncharacterized protein</fullName>
    </submittedName>
</protein>
<dbReference type="EMBL" id="KV878346">
    <property type="protein sequence ID" value="OJJ45118.1"/>
    <property type="molecule type" value="Genomic_DNA"/>
</dbReference>
<evidence type="ECO:0000313" key="2">
    <source>
        <dbReference type="EMBL" id="OJJ45118.1"/>
    </source>
</evidence>
<dbReference type="AlphaFoldDB" id="A0A1L9SDA7"/>
<gene>
    <name evidence="2" type="ORF">ASPZODRAFT_677924</name>
</gene>
<keyword evidence="1" id="KW-0472">Membrane</keyword>
<dbReference type="GeneID" id="34615956"/>
<keyword evidence="3" id="KW-1185">Reference proteome</keyword>
<dbReference type="RefSeq" id="XP_022579628.1">
    <property type="nucleotide sequence ID" value="XM_022729492.1"/>
</dbReference>
<dbReference type="VEuPathDB" id="FungiDB:ASPZODRAFT_677924"/>
<keyword evidence="1" id="KW-1133">Transmembrane helix</keyword>
<sequence length="73" mass="8039">MLKSWATVQMWRFSLDSTTSVVGVVIMITGIIITLLRTVLSLLVPDSPCDLVVTGPLHGLEQARINGMPLRFE</sequence>
<evidence type="ECO:0000313" key="3">
    <source>
        <dbReference type="Proteomes" id="UP000184188"/>
    </source>
</evidence>
<evidence type="ECO:0000256" key="1">
    <source>
        <dbReference type="SAM" id="Phobius"/>
    </source>
</evidence>
<feature type="transmembrane region" description="Helical" evidence="1">
    <location>
        <begin position="21"/>
        <end position="44"/>
    </location>
</feature>
<reference evidence="3" key="1">
    <citation type="journal article" date="2017" name="Genome Biol.">
        <title>Comparative genomics reveals high biological diversity and specific adaptations in the industrially and medically important fungal genus Aspergillus.</title>
        <authorList>
            <person name="de Vries R.P."/>
            <person name="Riley R."/>
            <person name="Wiebenga A."/>
            <person name="Aguilar-Osorio G."/>
            <person name="Amillis S."/>
            <person name="Uchima C.A."/>
            <person name="Anderluh G."/>
            <person name="Asadollahi M."/>
            <person name="Askin M."/>
            <person name="Barry K."/>
            <person name="Battaglia E."/>
            <person name="Bayram O."/>
            <person name="Benocci T."/>
            <person name="Braus-Stromeyer S.A."/>
            <person name="Caldana C."/>
            <person name="Canovas D."/>
            <person name="Cerqueira G.C."/>
            <person name="Chen F."/>
            <person name="Chen W."/>
            <person name="Choi C."/>
            <person name="Clum A."/>
            <person name="Dos Santos R.A."/>
            <person name="Damasio A.R."/>
            <person name="Diallinas G."/>
            <person name="Emri T."/>
            <person name="Fekete E."/>
            <person name="Flipphi M."/>
            <person name="Freyberg S."/>
            <person name="Gallo A."/>
            <person name="Gournas C."/>
            <person name="Habgood R."/>
            <person name="Hainaut M."/>
            <person name="Harispe M.L."/>
            <person name="Henrissat B."/>
            <person name="Hilden K.S."/>
            <person name="Hope R."/>
            <person name="Hossain A."/>
            <person name="Karabika E."/>
            <person name="Karaffa L."/>
            <person name="Karanyi Z."/>
            <person name="Krasevec N."/>
            <person name="Kuo A."/>
            <person name="Kusch H."/>
            <person name="LaButti K."/>
            <person name="Lagendijk E.L."/>
            <person name="Lapidus A."/>
            <person name="Levasseur A."/>
            <person name="Lindquist E."/>
            <person name="Lipzen A."/>
            <person name="Logrieco A.F."/>
            <person name="MacCabe A."/>
            <person name="Maekelae M.R."/>
            <person name="Malavazi I."/>
            <person name="Melin P."/>
            <person name="Meyer V."/>
            <person name="Mielnichuk N."/>
            <person name="Miskei M."/>
            <person name="Molnar A.P."/>
            <person name="Mule G."/>
            <person name="Ngan C.Y."/>
            <person name="Orejas M."/>
            <person name="Orosz E."/>
            <person name="Ouedraogo J.P."/>
            <person name="Overkamp K.M."/>
            <person name="Park H.-S."/>
            <person name="Perrone G."/>
            <person name="Piumi F."/>
            <person name="Punt P.J."/>
            <person name="Ram A.F."/>
            <person name="Ramon A."/>
            <person name="Rauscher S."/>
            <person name="Record E."/>
            <person name="Riano-Pachon D.M."/>
            <person name="Robert V."/>
            <person name="Roehrig J."/>
            <person name="Ruller R."/>
            <person name="Salamov A."/>
            <person name="Salih N.S."/>
            <person name="Samson R.A."/>
            <person name="Sandor E."/>
            <person name="Sanguinetti M."/>
            <person name="Schuetze T."/>
            <person name="Sepcic K."/>
            <person name="Shelest E."/>
            <person name="Sherlock G."/>
            <person name="Sophianopoulou V."/>
            <person name="Squina F.M."/>
            <person name="Sun H."/>
            <person name="Susca A."/>
            <person name="Todd R.B."/>
            <person name="Tsang A."/>
            <person name="Unkles S.E."/>
            <person name="van de Wiele N."/>
            <person name="van Rossen-Uffink D."/>
            <person name="Oliveira J.V."/>
            <person name="Vesth T.C."/>
            <person name="Visser J."/>
            <person name="Yu J.-H."/>
            <person name="Zhou M."/>
            <person name="Andersen M.R."/>
            <person name="Archer D.B."/>
            <person name="Baker S.E."/>
            <person name="Benoit I."/>
            <person name="Brakhage A.A."/>
            <person name="Braus G.H."/>
            <person name="Fischer R."/>
            <person name="Frisvad J.C."/>
            <person name="Goldman G.H."/>
            <person name="Houbraken J."/>
            <person name="Oakley B."/>
            <person name="Pocsi I."/>
            <person name="Scazzocchio C."/>
            <person name="Seiboth B."/>
            <person name="vanKuyk P.A."/>
            <person name="Wortman J."/>
            <person name="Dyer P.S."/>
            <person name="Grigoriev I.V."/>
        </authorList>
    </citation>
    <scope>NUCLEOTIDE SEQUENCE [LARGE SCALE GENOMIC DNA]</scope>
    <source>
        <strain evidence="3">CBS 506.65</strain>
    </source>
</reference>
<keyword evidence="1" id="KW-0812">Transmembrane</keyword>